<feature type="binding site" evidence="6">
    <location>
        <position position="258"/>
    </location>
    <ligand>
        <name>pyridoxal 5'-phosphate</name>
        <dbReference type="ChEBI" id="CHEBI:597326"/>
    </ligand>
</feature>
<sequence>MSLLITPPRTTETADGPWPATARFDAYGHAEVGGVDLMEVAARFGTPAYVMDEVDVRLRCRAYRAALPRAEVAYAAKAFWCRAMAAWVRSEGLALDVCSAGELAVARAAGFPADRIILHGNAKTPAELRAAVDERVGRIVIDDLAEINRLAALVPAGMRQKVLVRVIPDIEAGAHAAIRTGGEDHKFGLSIAAGGAREAVNRILRQPRLELVGLHCHLGSQITAAEPYEQSARVLVEQLARIRDAHGVTLPQLDLGGGHAIAYTRGQTGLAPSRLGALVATVERRCAGIGLPAPRLTVEPGRAVAGPAGVTLYRVIAVKKGLRRTYVAVDGGMSDNPRPAMYGSRYEMRMIGRATHEGQRDFTVVGHHCESGDTLAEAAALPADIRPGDVLAVAATGAYNHSMASTYNMTGRPPVVAVSRGKARLVVRREGLDDLLRRDVGL</sequence>
<evidence type="ECO:0000256" key="4">
    <source>
        <dbReference type="ARBA" id="ARBA00023154"/>
    </source>
</evidence>
<dbReference type="InterPro" id="IPR022644">
    <property type="entry name" value="De-COase2_N"/>
</dbReference>
<dbReference type="PROSITE" id="PS00878">
    <property type="entry name" value="ODR_DC_2_1"/>
    <property type="match status" value="1"/>
</dbReference>
<comment type="cofactor">
    <cofactor evidence="1 6 8 9">
        <name>pyridoxal 5'-phosphate</name>
        <dbReference type="ChEBI" id="CHEBI:597326"/>
    </cofactor>
</comment>
<dbReference type="RefSeq" id="WP_076442711.1">
    <property type="nucleotide sequence ID" value="NZ_FTNI01000045.1"/>
</dbReference>
<evidence type="ECO:0000256" key="3">
    <source>
        <dbReference type="ARBA" id="ARBA00022898"/>
    </source>
</evidence>
<dbReference type="EC" id="4.1.1.20" evidence="6 7"/>
<keyword evidence="3 6" id="KW-0663">Pyridoxal phosphate</keyword>
<feature type="modified residue" description="N6-(pyridoxal phosphate)lysine" evidence="6 8">
    <location>
        <position position="77"/>
    </location>
</feature>
<dbReference type="EMBL" id="FTNI01000045">
    <property type="protein sequence ID" value="SIS22996.1"/>
    <property type="molecule type" value="Genomic_DNA"/>
</dbReference>
<dbReference type="GO" id="GO:0009089">
    <property type="term" value="P:lysine biosynthetic process via diaminopimelate"/>
    <property type="evidence" value="ECO:0007669"/>
    <property type="project" value="UniProtKB-UniRule"/>
</dbReference>
<evidence type="ECO:0000256" key="2">
    <source>
        <dbReference type="ARBA" id="ARBA00022793"/>
    </source>
</evidence>
<dbReference type="InterPro" id="IPR022653">
    <property type="entry name" value="De-COase2_pyr-phos_BS"/>
</dbReference>
<evidence type="ECO:0000256" key="1">
    <source>
        <dbReference type="ARBA" id="ARBA00001933"/>
    </source>
</evidence>
<feature type="domain" description="Orn/DAP/Arg decarboxylase 2 N-terminal" evidence="11">
    <location>
        <begin position="55"/>
        <end position="305"/>
    </location>
</feature>
<dbReference type="UniPathway" id="UPA00034">
    <property type="reaction ID" value="UER00027"/>
</dbReference>
<protein>
    <recommendedName>
        <fullName evidence="6 7">Diaminopimelate decarboxylase</fullName>
        <shortName evidence="6">DAP decarboxylase</shortName>
        <shortName evidence="6">DAPDC</shortName>
        <ecNumber evidence="6 7">4.1.1.20</ecNumber>
    </recommendedName>
</protein>
<dbReference type="PANTHER" id="PTHR43727">
    <property type="entry name" value="DIAMINOPIMELATE DECARBOXYLASE"/>
    <property type="match status" value="1"/>
</dbReference>
<keyword evidence="6" id="KW-0028">Amino-acid biosynthesis</keyword>
<evidence type="ECO:0000256" key="8">
    <source>
        <dbReference type="PIRSR" id="PIRSR600183-50"/>
    </source>
</evidence>
<dbReference type="GO" id="GO:0030170">
    <property type="term" value="F:pyridoxal phosphate binding"/>
    <property type="evidence" value="ECO:0007669"/>
    <property type="project" value="UniProtKB-UniRule"/>
</dbReference>
<comment type="similarity">
    <text evidence="6">Belongs to the Orn/Lys/Arg decarboxylase class-II family. LysA subfamily.</text>
</comment>
<proteinExistence type="inferred from homology"/>
<feature type="binding site" evidence="6">
    <location>
        <position position="342"/>
    </location>
    <ligand>
        <name>substrate</name>
    </ligand>
</feature>
<dbReference type="Pfam" id="PF02784">
    <property type="entry name" value="Orn_Arg_deC_N"/>
    <property type="match status" value="1"/>
</dbReference>
<feature type="domain" description="Orn/DAP/Arg decarboxylase 2 C-terminal" evidence="10">
    <location>
        <begin position="52"/>
        <end position="397"/>
    </location>
</feature>
<dbReference type="InterPro" id="IPR009006">
    <property type="entry name" value="Ala_racemase/Decarboxylase_C"/>
</dbReference>
<dbReference type="GO" id="GO:0008836">
    <property type="term" value="F:diaminopimelate decarboxylase activity"/>
    <property type="evidence" value="ECO:0007669"/>
    <property type="project" value="UniProtKB-UniRule"/>
</dbReference>
<reference evidence="13" key="1">
    <citation type="submission" date="2017-01" db="EMBL/GenBank/DDBJ databases">
        <authorList>
            <person name="Varghese N."/>
            <person name="Submissions S."/>
        </authorList>
    </citation>
    <scope>NUCLEOTIDE SEQUENCE [LARGE SCALE GENOMIC DNA]</scope>
    <source>
        <strain evidence="13">ATCC 12950</strain>
    </source>
</reference>
<feature type="active site" description="Proton donor" evidence="8">
    <location>
        <position position="369"/>
    </location>
</feature>
<organism evidence="12 13">
    <name type="scientific">Microbispora rosea</name>
    <dbReference type="NCBI Taxonomy" id="58117"/>
    <lineage>
        <taxon>Bacteria</taxon>
        <taxon>Bacillati</taxon>
        <taxon>Actinomycetota</taxon>
        <taxon>Actinomycetes</taxon>
        <taxon>Streptosporangiales</taxon>
        <taxon>Streptosporangiaceae</taxon>
        <taxon>Microbispora</taxon>
    </lineage>
</organism>
<dbReference type="Gene3D" id="3.20.20.10">
    <property type="entry name" value="Alanine racemase"/>
    <property type="match status" value="1"/>
</dbReference>
<dbReference type="Pfam" id="PF00278">
    <property type="entry name" value="Orn_DAP_Arg_deC"/>
    <property type="match status" value="1"/>
</dbReference>
<dbReference type="STRING" id="58117.SAMN05421833_14537"/>
<accession>A0A1N7HDP8</accession>
<comment type="pathway">
    <text evidence="6 9">Amino-acid biosynthesis; L-lysine biosynthesis via DAP pathway; L-lysine from DL-2,6-diaminopimelate: step 1/1.</text>
</comment>
<keyword evidence="5 6" id="KW-0456">Lyase</keyword>
<feature type="binding site" evidence="6">
    <location>
        <begin position="299"/>
        <end position="302"/>
    </location>
    <ligand>
        <name>pyridoxal 5'-phosphate</name>
        <dbReference type="ChEBI" id="CHEBI:597326"/>
    </ligand>
</feature>
<keyword evidence="13" id="KW-1185">Reference proteome</keyword>
<feature type="binding site" evidence="6">
    <location>
        <position position="399"/>
    </location>
    <ligand>
        <name>substrate</name>
    </ligand>
</feature>
<evidence type="ECO:0000313" key="13">
    <source>
        <dbReference type="Proteomes" id="UP000186096"/>
    </source>
</evidence>
<dbReference type="FunFam" id="3.20.20.10:FF:000003">
    <property type="entry name" value="Diaminopimelate decarboxylase"/>
    <property type="match status" value="1"/>
</dbReference>
<feature type="binding site" evidence="6">
    <location>
        <position position="338"/>
    </location>
    <ligand>
        <name>substrate</name>
    </ligand>
</feature>
<dbReference type="AlphaFoldDB" id="A0A1N7HDP8"/>
<evidence type="ECO:0000313" key="12">
    <source>
        <dbReference type="EMBL" id="SIS22996.1"/>
    </source>
</evidence>
<dbReference type="PRINTS" id="PR01179">
    <property type="entry name" value="ODADCRBXLASE"/>
</dbReference>
<dbReference type="InterPro" id="IPR000183">
    <property type="entry name" value="Orn/DAP/Arg_de-COase"/>
</dbReference>
<evidence type="ECO:0000256" key="5">
    <source>
        <dbReference type="ARBA" id="ARBA00023239"/>
    </source>
</evidence>
<dbReference type="Gene3D" id="2.40.37.10">
    <property type="entry name" value="Lyase, Ornithine Decarboxylase, Chain A, domain 1"/>
    <property type="match status" value="1"/>
</dbReference>
<dbReference type="NCBIfam" id="TIGR01048">
    <property type="entry name" value="lysA"/>
    <property type="match status" value="1"/>
</dbReference>
<dbReference type="Proteomes" id="UP000186096">
    <property type="component" value="Unassembled WGS sequence"/>
</dbReference>
<evidence type="ECO:0000259" key="10">
    <source>
        <dbReference type="Pfam" id="PF00278"/>
    </source>
</evidence>
<comment type="subunit">
    <text evidence="6">Homodimer.</text>
</comment>
<dbReference type="InterPro" id="IPR002986">
    <property type="entry name" value="DAP_deCOOHase_LysA"/>
</dbReference>
<comment type="catalytic activity">
    <reaction evidence="6 9">
        <text>meso-2,6-diaminopimelate + H(+) = L-lysine + CO2</text>
        <dbReference type="Rhea" id="RHEA:15101"/>
        <dbReference type="ChEBI" id="CHEBI:15378"/>
        <dbReference type="ChEBI" id="CHEBI:16526"/>
        <dbReference type="ChEBI" id="CHEBI:32551"/>
        <dbReference type="ChEBI" id="CHEBI:57791"/>
        <dbReference type="EC" id="4.1.1.20"/>
    </reaction>
</comment>
<feature type="binding site" evidence="6">
    <location>
        <position position="302"/>
    </location>
    <ligand>
        <name>substrate</name>
    </ligand>
</feature>
<dbReference type="PRINTS" id="PR01181">
    <property type="entry name" value="DAPDCRBXLASE"/>
</dbReference>
<dbReference type="InterPro" id="IPR029066">
    <property type="entry name" value="PLP-binding_barrel"/>
</dbReference>
<comment type="function">
    <text evidence="6">Specifically catalyzes the decarboxylation of meso-diaminopimelate (meso-DAP) to L-lysine.</text>
</comment>
<evidence type="ECO:0000256" key="6">
    <source>
        <dbReference type="HAMAP-Rule" id="MF_02120"/>
    </source>
</evidence>
<keyword evidence="2 6" id="KW-0210">Decarboxylase</keyword>
<feature type="binding site" evidence="6">
    <location>
        <position position="370"/>
    </location>
    <ligand>
        <name>substrate</name>
    </ligand>
</feature>
<dbReference type="SUPFAM" id="SSF50621">
    <property type="entry name" value="Alanine racemase C-terminal domain-like"/>
    <property type="match status" value="1"/>
</dbReference>
<name>A0A1N7HDP8_9ACTN</name>
<dbReference type="PANTHER" id="PTHR43727:SF2">
    <property type="entry name" value="GROUP IV DECARBOXYLASE"/>
    <property type="match status" value="1"/>
</dbReference>
<keyword evidence="4 6" id="KW-0457">Lysine biosynthesis</keyword>
<evidence type="ECO:0000259" key="11">
    <source>
        <dbReference type="Pfam" id="PF02784"/>
    </source>
</evidence>
<dbReference type="OrthoDB" id="9802241at2"/>
<dbReference type="SUPFAM" id="SSF51419">
    <property type="entry name" value="PLP-binding barrel"/>
    <property type="match status" value="1"/>
</dbReference>
<evidence type="ECO:0000256" key="7">
    <source>
        <dbReference type="NCBIfam" id="TIGR01048"/>
    </source>
</evidence>
<dbReference type="CDD" id="cd06828">
    <property type="entry name" value="PLPDE_III_DapDC"/>
    <property type="match status" value="1"/>
</dbReference>
<feature type="binding site" evidence="6">
    <location>
        <position position="399"/>
    </location>
    <ligand>
        <name>pyridoxal 5'-phosphate</name>
        <dbReference type="ChEBI" id="CHEBI:597326"/>
    </ligand>
</feature>
<dbReference type="InterPro" id="IPR022643">
    <property type="entry name" value="De-COase2_C"/>
</dbReference>
<dbReference type="HAMAP" id="MF_02120">
    <property type="entry name" value="LysA"/>
    <property type="match status" value="1"/>
</dbReference>
<gene>
    <name evidence="6" type="primary">lysA</name>
    <name evidence="12" type="ORF">SAMN05421833_14537</name>
</gene>
<evidence type="ECO:0000256" key="9">
    <source>
        <dbReference type="RuleBase" id="RU003738"/>
    </source>
</evidence>